<organism evidence="1 2">
    <name type="scientific">Dioscorea alata</name>
    <name type="common">Purple yam</name>
    <dbReference type="NCBI Taxonomy" id="55571"/>
    <lineage>
        <taxon>Eukaryota</taxon>
        <taxon>Viridiplantae</taxon>
        <taxon>Streptophyta</taxon>
        <taxon>Embryophyta</taxon>
        <taxon>Tracheophyta</taxon>
        <taxon>Spermatophyta</taxon>
        <taxon>Magnoliopsida</taxon>
        <taxon>Liliopsida</taxon>
        <taxon>Dioscoreales</taxon>
        <taxon>Dioscoreaceae</taxon>
        <taxon>Dioscorea</taxon>
    </lineage>
</organism>
<proteinExistence type="predicted"/>
<dbReference type="EMBL" id="CM037011">
    <property type="protein sequence ID" value="KAH7692761.1"/>
    <property type="molecule type" value="Genomic_DNA"/>
</dbReference>
<dbReference type="Proteomes" id="UP000827976">
    <property type="component" value="Chromosome 1"/>
</dbReference>
<keyword evidence="2" id="KW-1185">Reference proteome</keyword>
<evidence type="ECO:0000313" key="1">
    <source>
        <dbReference type="EMBL" id="KAH7692761.1"/>
    </source>
</evidence>
<sequence length="150" mass="17630">MEKEIESRPDLSPSPHGHISCDSFVYLVPWVGTKMMKGLLEGLSFPLGKEEFPDEEEGKWLEDRFFCEGFSASLGFLRWWFANRLGFSDEKEWWFFERLGFSDEKEGFFWGGFLGSCERERSCHEDKPSRSVFFFFFLARNNRKGCQVAC</sequence>
<gene>
    <name evidence="1" type="ORF">IHE45_01G086700</name>
</gene>
<evidence type="ECO:0000313" key="2">
    <source>
        <dbReference type="Proteomes" id="UP000827976"/>
    </source>
</evidence>
<comment type="caution">
    <text evidence="1">The sequence shown here is derived from an EMBL/GenBank/DDBJ whole genome shotgun (WGS) entry which is preliminary data.</text>
</comment>
<reference evidence="2" key="1">
    <citation type="journal article" date="2022" name="Nat. Commun.">
        <title>Chromosome evolution and the genetic basis of agronomically important traits in greater yam.</title>
        <authorList>
            <person name="Bredeson J.V."/>
            <person name="Lyons J.B."/>
            <person name="Oniyinde I.O."/>
            <person name="Okereke N.R."/>
            <person name="Kolade O."/>
            <person name="Nnabue I."/>
            <person name="Nwadili C.O."/>
            <person name="Hribova E."/>
            <person name="Parker M."/>
            <person name="Nwogha J."/>
            <person name="Shu S."/>
            <person name="Carlson J."/>
            <person name="Kariba R."/>
            <person name="Muthemba S."/>
            <person name="Knop K."/>
            <person name="Barton G.J."/>
            <person name="Sherwood A.V."/>
            <person name="Lopez-Montes A."/>
            <person name="Asiedu R."/>
            <person name="Jamnadass R."/>
            <person name="Muchugi A."/>
            <person name="Goodstein D."/>
            <person name="Egesi C.N."/>
            <person name="Featherston J."/>
            <person name="Asfaw A."/>
            <person name="Simpson G.G."/>
            <person name="Dolezel J."/>
            <person name="Hendre P.S."/>
            <person name="Van Deynze A."/>
            <person name="Kumar P.L."/>
            <person name="Obidiegwu J.E."/>
            <person name="Bhattacharjee R."/>
            <person name="Rokhsar D.S."/>
        </authorList>
    </citation>
    <scope>NUCLEOTIDE SEQUENCE [LARGE SCALE GENOMIC DNA]</scope>
    <source>
        <strain evidence="2">cv. TDa95/00328</strain>
    </source>
</reference>
<protein>
    <submittedName>
        <fullName evidence="1">Uncharacterized protein</fullName>
    </submittedName>
</protein>
<accession>A0ACB7WW83</accession>
<name>A0ACB7WW83_DIOAL</name>